<proteinExistence type="predicted"/>
<dbReference type="WBParaSite" id="TTAC_0000547201-mRNA-1">
    <property type="protein sequence ID" value="TTAC_0000547201-mRNA-1"/>
    <property type="gene ID" value="TTAC_0000547201"/>
</dbReference>
<gene>
    <name evidence="2" type="ORF">TTAC_LOCUS5457</name>
</gene>
<sequence>HRFAPNTAWCEWARANGCLPTQEEEVDTTEEVEVAMREGALADNGIAKDTEQASDWKACGLGKGASFLNFEQSTVDVLDELSTATSETVPSFAKVRHSITGEDDYESWIQYDRKCSSFDMASQRILVFDPRHYESQRTCSIFFFIEVMASQHHQRELGQLYNTLFTGNVLRQDQIHSDSRQTCSTCPWFGFYTNQCPSYYSYPSYTSSIELDKLFTSAEPIKNSLTSDFCTWSALDGQGTNDLFGGLFFEGHRHRGDFTCFLDADSEGDSISGVIGRLFDSTSSDNEDGSMGVEPQPDETEETTMDSQSEMSDVVADLESEAVSSPTYGDARYASTSSSQSGGSPPSSVTYSNSYKLYPPMSDCTNCNYEFDSVKQLINTDLFPQLRWMFRQTRWPIRFAPQQ</sequence>
<dbReference type="Proteomes" id="UP000274429">
    <property type="component" value="Unassembled WGS sequence"/>
</dbReference>
<protein>
    <submittedName>
        <fullName evidence="4">Peptidase A1 domain-containing protein</fullName>
    </submittedName>
</protein>
<accession>A0A0R3WXI2</accession>
<organism evidence="4">
    <name type="scientific">Hydatigena taeniaeformis</name>
    <name type="common">Feline tapeworm</name>
    <name type="synonym">Taenia taeniaeformis</name>
    <dbReference type="NCBI Taxonomy" id="6205"/>
    <lineage>
        <taxon>Eukaryota</taxon>
        <taxon>Metazoa</taxon>
        <taxon>Spiralia</taxon>
        <taxon>Lophotrochozoa</taxon>
        <taxon>Platyhelminthes</taxon>
        <taxon>Cestoda</taxon>
        <taxon>Eucestoda</taxon>
        <taxon>Cyclophyllidea</taxon>
        <taxon>Taeniidae</taxon>
        <taxon>Hydatigera</taxon>
    </lineage>
</organism>
<evidence type="ECO:0000313" key="2">
    <source>
        <dbReference type="EMBL" id="VDM27037.1"/>
    </source>
</evidence>
<evidence type="ECO:0000256" key="1">
    <source>
        <dbReference type="SAM" id="MobiDB-lite"/>
    </source>
</evidence>
<name>A0A0R3WXI2_HYDTA</name>
<dbReference type="EMBL" id="UYWX01007617">
    <property type="protein sequence ID" value="VDM27037.1"/>
    <property type="molecule type" value="Genomic_DNA"/>
</dbReference>
<feature type="region of interest" description="Disordered" evidence="1">
    <location>
        <begin position="276"/>
        <end position="349"/>
    </location>
</feature>
<keyword evidence="3" id="KW-1185">Reference proteome</keyword>
<feature type="compositionally biased region" description="Low complexity" evidence="1">
    <location>
        <begin position="335"/>
        <end position="348"/>
    </location>
</feature>
<reference evidence="4" key="1">
    <citation type="submission" date="2017-02" db="UniProtKB">
        <authorList>
            <consortium name="WormBaseParasite"/>
        </authorList>
    </citation>
    <scope>IDENTIFICATION</scope>
</reference>
<dbReference type="AlphaFoldDB" id="A0A0R3WXI2"/>
<evidence type="ECO:0000313" key="3">
    <source>
        <dbReference type="Proteomes" id="UP000274429"/>
    </source>
</evidence>
<evidence type="ECO:0000313" key="4">
    <source>
        <dbReference type="WBParaSite" id="TTAC_0000547201-mRNA-1"/>
    </source>
</evidence>
<reference evidence="2 3" key="2">
    <citation type="submission" date="2018-11" db="EMBL/GenBank/DDBJ databases">
        <authorList>
            <consortium name="Pathogen Informatics"/>
        </authorList>
    </citation>
    <scope>NUCLEOTIDE SEQUENCE [LARGE SCALE GENOMIC DNA]</scope>
</reference>